<dbReference type="PANTHER" id="PTHR46894">
    <property type="entry name" value="TSC22 DOMAIN FAMILY PROTEIN 2"/>
    <property type="match status" value="1"/>
</dbReference>
<dbReference type="Proteomes" id="UP000265020">
    <property type="component" value="Unassembled WGS sequence"/>
</dbReference>
<evidence type="ECO:0000256" key="1">
    <source>
        <dbReference type="SAM" id="MobiDB-lite"/>
    </source>
</evidence>
<accession>A0A3Q2EF55</accession>
<proteinExistence type="predicted"/>
<reference evidence="2" key="2">
    <citation type="submission" date="2025-09" db="UniProtKB">
        <authorList>
            <consortium name="Ensembl"/>
        </authorList>
    </citation>
    <scope>IDENTIFICATION</scope>
</reference>
<protein>
    <recommendedName>
        <fullName evidence="4">TSC22 domain family member 2</fullName>
    </recommendedName>
</protein>
<organism evidence="2 3">
    <name type="scientific">Cyprinodon variegatus</name>
    <name type="common">Sheepshead minnow</name>
    <dbReference type="NCBI Taxonomy" id="28743"/>
    <lineage>
        <taxon>Eukaryota</taxon>
        <taxon>Metazoa</taxon>
        <taxon>Chordata</taxon>
        <taxon>Craniata</taxon>
        <taxon>Vertebrata</taxon>
        <taxon>Euteleostomi</taxon>
        <taxon>Actinopterygii</taxon>
        <taxon>Neopterygii</taxon>
        <taxon>Teleostei</taxon>
        <taxon>Neoteleostei</taxon>
        <taxon>Acanthomorphata</taxon>
        <taxon>Ovalentaria</taxon>
        <taxon>Atherinomorphae</taxon>
        <taxon>Cyprinodontiformes</taxon>
        <taxon>Cyprinodontidae</taxon>
        <taxon>Cyprinodon</taxon>
    </lineage>
</organism>
<evidence type="ECO:0000313" key="2">
    <source>
        <dbReference type="Ensembl" id="ENSCVAP00000030917.1"/>
    </source>
</evidence>
<dbReference type="STRING" id="28743.ENSCVAP00000030917"/>
<name>A0A3Q2EF55_CYPVA</name>
<dbReference type="Ensembl" id="ENSCVAT00000025276.1">
    <property type="protein sequence ID" value="ENSCVAP00000030917.1"/>
    <property type="gene ID" value="ENSCVAG00000019815.1"/>
</dbReference>
<feature type="compositionally biased region" description="Polar residues" evidence="1">
    <location>
        <begin position="35"/>
        <end position="60"/>
    </location>
</feature>
<dbReference type="AlphaFoldDB" id="A0A3Q2EF55"/>
<feature type="region of interest" description="Disordered" evidence="1">
    <location>
        <begin position="277"/>
        <end position="319"/>
    </location>
</feature>
<dbReference type="PANTHER" id="PTHR46894:SF1">
    <property type="entry name" value="TSC22 DOMAIN FAMILY PROTEIN 2"/>
    <property type="match status" value="1"/>
</dbReference>
<feature type="compositionally biased region" description="Low complexity" evidence="1">
    <location>
        <begin position="277"/>
        <end position="310"/>
    </location>
</feature>
<evidence type="ECO:0008006" key="4">
    <source>
        <dbReference type="Google" id="ProtNLM"/>
    </source>
</evidence>
<feature type="region of interest" description="Disordered" evidence="1">
    <location>
        <begin position="230"/>
        <end position="262"/>
    </location>
</feature>
<feature type="region of interest" description="Disordered" evidence="1">
    <location>
        <begin position="1"/>
        <end position="61"/>
    </location>
</feature>
<reference evidence="2" key="1">
    <citation type="submission" date="2025-08" db="UniProtKB">
        <authorList>
            <consortium name="Ensembl"/>
        </authorList>
    </citation>
    <scope>IDENTIFICATION</scope>
</reference>
<dbReference type="OMA" id="HASPMQE"/>
<dbReference type="GeneTree" id="ENSGT00940000159144"/>
<feature type="region of interest" description="Disordered" evidence="1">
    <location>
        <begin position="124"/>
        <end position="150"/>
    </location>
</feature>
<feature type="compositionally biased region" description="Basic and acidic residues" evidence="1">
    <location>
        <begin position="124"/>
        <end position="135"/>
    </location>
</feature>
<sequence>MSKIIENKKEKKKSCFQITSVTQSSPEDVGEHQEGQLSITSPVNGGVSVISTSSGRNTPRSARGSLPFVFSSSVITSAAAVLTSMGHTTPTSSCSSRFRVIKLDHSNGEPFRRGRWSCTEFYEKESDSGTHRTVESMKPSSSFDHSGDRDSGYGATCNSVVTSSTFSAQGLENSTDSGYSGHHKLPQASESLQQGYGLAPQIGSGASAFQTTGYASTFVYSPQASQIHLPNASPSVSSPPFPLAGPGTQGQGGDASSTPGFMQQVGNASAVAAVISGSTQQQPSGGAGGASAPSTTASQSVPTTVPSPTSMLSDASGEAPGAAALNQLQGAGGGVGHLTDDGRKTIEAVPLQSGGAGPQKAGVMSPIGESLRLTSPSVKNFFGIQITMNADADGNSFPSSIIELLSLSSVLFVTLLVLLVHNPFGMRFASYAVNILTF</sequence>
<feature type="compositionally biased region" description="Polar residues" evidence="1">
    <location>
        <begin position="16"/>
        <end position="26"/>
    </location>
</feature>
<keyword evidence="3" id="KW-1185">Reference proteome</keyword>
<dbReference type="InterPro" id="IPR053049">
    <property type="entry name" value="TSC22_domain_protein_2"/>
</dbReference>
<evidence type="ECO:0000313" key="3">
    <source>
        <dbReference type="Proteomes" id="UP000265020"/>
    </source>
</evidence>